<dbReference type="VEuPathDB" id="AmoebaDB:ACA1_369850"/>
<dbReference type="FunFam" id="3.40.50.300:FF:000025">
    <property type="entry name" value="ATP-dependent Clp protease subunit"/>
    <property type="match status" value="1"/>
</dbReference>
<dbReference type="Proteomes" id="UP000011083">
    <property type="component" value="Unassembled WGS sequence"/>
</dbReference>
<dbReference type="PROSITE" id="PS00870">
    <property type="entry name" value="CLPAB_1"/>
    <property type="match status" value="1"/>
</dbReference>
<dbReference type="OrthoDB" id="47330at2759"/>
<evidence type="ECO:0000256" key="3">
    <source>
        <dbReference type="ARBA" id="ARBA00022741"/>
    </source>
</evidence>
<evidence type="ECO:0000313" key="11">
    <source>
        <dbReference type="Proteomes" id="UP000011083"/>
    </source>
</evidence>
<comment type="similarity">
    <text evidence="1 6">Belongs to the ClpA/ClpB family.</text>
</comment>
<evidence type="ECO:0000256" key="7">
    <source>
        <dbReference type="SAM" id="Coils"/>
    </source>
</evidence>
<feature type="domain" description="AAA+ ATPase" evidence="8">
    <location>
        <begin position="479"/>
        <end position="630"/>
    </location>
</feature>
<dbReference type="InterPro" id="IPR041546">
    <property type="entry name" value="ClpA/ClpB_AAA_lid"/>
</dbReference>
<dbReference type="PRINTS" id="PR00300">
    <property type="entry name" value="CLPPROTEASEA"/>
</dbReference>
<gene>
    <name evidence="10" type="ORF">ACA1_369850</name>
</gene>
<dbReference type="CDD" id="cd00009">
    <property type="entry name" value="AAA"/>
    <property type="match status" value="1"/>
</dbReference>
<dbReference type="GO" id="GO:0016887">
    <property type="term" value="F:ATP hydrolysis activity"/>
    <property type="evidence" value="ECO:0007669"/>
    <property type="project" value="InterPro"/>
</dbReference>
<accession>L8GZ67</accession>
<keyword evidence="3 6" id="KW-0547">Nucleotide-binding</keyword>
<dbReference type="Pfam" id="PF00004">
    <property type="entry name" value="AAA"/>
    <property type="match status" value="1"/>
</dbReference>
<sequence length="785" mass="87203">MRTSAASRWPAALGTSTVLLHPPALVFPLCRGYANGYTRGGQPIPPPYVNPDAAVPGDALKKYGKDITALAKEGKLDEVIGRDEEIRRTMQVLSRRTKNNPVLIGEPGVGKTAIVEGLATRIIHGDVPDSLKGKKVIGLDMGTLVAGAKFRGEFEERLKSVLKDVHDLKGEVILFIDEMHTLVGAGASEGSMDASNMLKPALARGELHCVGATTLNEYRKYIEKDPALARRFQSVFVPEPTVQDTISILRGLKERYEVHHGVRITDGAIVCAAVYSHRYITDRFLPDKAIDLVDEAASRLRLQQESKPEQIEDLDRQIITLKIELEALRKETDPASAERRQKVESEIARVEGKSQELTRAWQEERDKLHKIKNLKEQLKRAKLDLQRAERNGDLARAGELAYGIIPTLERQLPKDQGAETTMLGEAVTDNDIALVVSRATGIPVHNLLMGEREKLLHMEQVLASRVKGQNDAVGAVSRPLGSFLFLGPTGVGKTELCKQLASFLFDSENAMVRIDMSEYMERFSVSRLIGAPPGYVGYEEGGTLTEAVRRRPYQIVLFDEFEKAHRAIHNILLQILDEGRLTDSQGRKVDFRNTIIIMTSNLGAEILADLPPGHSSSEARDAVMGAVRGAFTPELLNRIDEIVLFNRLSHEDMDSIVNIQLKDVSNLLADRRIQVELTPEAREWLAERGYDPVYGARPLRRIIQKHILNPLSREMLKGDVLDGDLIRISRKAVDPEEVLKNTAATDSWSSALEELDLEVVHTEQSTPEVHNAKPLLKAEFGVEDD</sequence>
<protein>
    <submittedName>
        <fullName evidence="10">ATPase with chaperone activity, putative</fullName>
    </submittedName>
</protein>
<keyword evidence="2" id="KW-0677">Repeat</keyword>
<dbReference type="EMBL" id="KB007960">
    <property type="protein sequence ID" value="ELR18242.1"/>
    <property type="molecule type" value="Genomic_DNA"/>
</dbReference>
<feature type="coiled-coil region" evidence="7">
    <location>
        <begin position="311"/>
        <end position="391"/>
    </location>
</feature>
<dbReference type="Pfam" id="PF17871">
    <property type="entry name" value="AAA_lid_9"/>
    <property type="match status" value="1"/>
</dbReference>
<feature type="domain" description="Clp ATPase C-terminal" evidence="9">
    <location>
        <begin position="648"/>
        <end position="739"/>
    </location>
</feature>
<evidence type="ECO:0000256" key="6">
    <source>
        <dbReference type="RuleBase" id="RU004432"/>
    </source>
</evidence>
<dbReference type="RefSeq" id="XP_004340262.1">
    <property type="nucleotide sequence ID" value="XM_004340214.1"/>
</dbReference>
<keyword evidence="4 6" id="KW-0067">ATP-binding</keyword>
<dbReference type="InterPro" id="IPR003959">
    <property type="entry name" value="ATPase_AAA_core"/>
</dbReference>
<dbReference type="Gene3D" id="1.10.8.60">
    <property type="match status" value="1"/>
</dbReference>
<dbReference type="InterPro" id="IPR050130">
    <property type="entry name" value="ClpA_ClpB"/>
</dbReference>
<dbReference type="FunFam" id="3.40.50.300:FF:000120">
    <property type="entry name" value="ATP-dependent chaperone ClpB"/>
    <property type="match status" value="1"/>
</dbReference>
<dbReference type="Pfam" id="PF07724">
    <property type="entry name" value="AAA_2"/>
    <property type="match status" value="1"/>
</dbReference>
<evidence type="ECO:0000256" key="2">
    <source>
        <dbReference type="ARBA" id="ARBA00022737"/>
    </source>
</evidence>
<keyword evidence="5 6" id="KW-0143">Chaperone</keyword>
<feature type="domain" description="AAA+ ATPase" evidence="8">
    <location>
        <begin position="97"/>
        <end position="242"/>
    </location>
</feature>
<dbReference type="InterPro" id="IPR003593">
    <property type="entry name" value="AAA+_ATPase"/>
</dbReference>
<dbReference type="GO" id="GO:0005524">
    <property type="term" value="F:ATP binding"/>
    <property type="evidence" value="ECO:0007669"/>
    <property type="project" value="UniProtKB-KW"/>
</dbReference>
<proteinExistence type="inferred from homology"/>
<reference evidence="10 11" key="1">
    <citation type="journal article" date="2013" name="Genome Biol.">
        <title>Genome of Acanthamoeba castellanii highlights extensive lateral gene transfer and early evolution of tyrosine kinase signaling.</title>
        <authorList>
            <person name="Clarke M."/>
            <person name="Lohan A.J."/>
            <person name="Liu B."/>
            <person name="Lagkouvardos I."/>
            <person name="Roy S."/>
            <person name="Zafar N."/>
            <person name="Bertelli C."/>
            <person name="Schilde C."/>
            <person name="Kianianmomeni A."/>
            <person name="Burglin T.R."/>
            <person name="Frech C."/>
            <person name="Turcotte B."/>
            <person name="Kopec K.O."/>
            <person name="Synnott J.M."/>
            <person name="Choo C."/>
            <person name="Paponov I."/>
            <person name="Finkler A."/>
            <person name="Soon Heng Tan C."/>
            <person name="Hutchins A.P."/>
            <person name="Weinmeier T."/>
            <person name="Rattei T."/>
            <person name="Chu J.S."/>
            <person name="Gimenez G."/>
            <person name="Irimia M."/>
            <person name="Rigden D.J."/>
            <person name="Fitzpatrick D.A."/>
            <person name="Lorenzo-Morales J."/>
            <person name="Bateman A."/>
            <person name="Chiu C.H."/>
            <person name="Tang P."/>
            <person name="Hegemann P."/>
            <person name="Fromm H."/>
            <person name="Raoult D."/>
            <person name="Greub G."/>
            <person name="Miranda-Saavedra D."/>
            <person name="Chen N."/>
            <person name="Nash P."/>
            <person name="Ginger M.L."/>
            <person name="Horn M."/>
            <person name="Schaap P."/>
            <person name="Caler L."/>
            <person name="Loftus B."/>
        </authorList>
    </citation>
    <scope>NUCLEOTIDE SEQUENCE [LARGE SCALE GENOMIC DNA]</scope>
    <source>
        <strain evidence="10 11">Neff</strain>
    </source>
</reference>
<dbReference type="FunFam" id="3.40.50.300:FF:000010">
    <property type="entry name" value="Chaperone clpB 1, putative"/>
    <property type="match status" value="1"/>
</dbReference>
<dbReference type="OMA" id="VSKMMQG"/>
<dbReference type="InterPro" id="IPR018368">
    <property type="entry name" value="ClpA/B_CS1"/>
</dbReference>
<evidence type="ECO:0000256" key="1">
    <source>
        <dbReference type="ARBA" id="ARBA00008675"/>
    </source>
</evidence>
<name>L8GZ67_ACACF</name>
<evidence type="ECO:0000256" key="5">
    <source>
        <dbReference type="ARBA" id="ARBA00023186"/>
    </source>
</evidence>
<dbReference type="Pfam" id="PF10431">
    <property type="entry name" value="ClpB_D2-small"/>
    <property type="match status" value="1"/>
</dbReference>
<keyword evidence="11" id="KW-1185">Reference proteome</keyword>
<dbReference type="FunFam" id="1.10.8.60:FF:000017">
    <property type="entry name" value="ATP-dependent chaperone ClpB"/>
    <property type="match status" value="1"/>
</dbReference>
<dbReference type="SUPFAM" id="SSF52540">
    <property type="entry name" value="P-loop containing nucleoside triphosphate hydrolases"/>
    <property type="match status" value="2"/>
</dbReference>
<evidence type="ECO:0000259" key="8">
    <source>
        <dbReference type="SMART" id="SM00382"/>
    </source>
</evidence>
<organism evidence="10 11">
    <name type="scientific">Acanthamoeba castellanii (strain ATCC 30010 / Neff)</name>
    <dbReference type="NCBI Taxonomy" id="1257118"/>
    <lineage>
        <taxon>Eukaryota</taxon>
        <taxon>Amoebozoa</taxon>
        <taxon>Discosea</taxon>
        <taxon>Longamoebia</taxon>
        <taxon>Centramoebida</taxon>
        <taxon>Acanthamoebidae</taxon>
        <taxon>Acanthamoeba</taxon>
    </lineage>
</organism>
<dbReference type="PANTHER" id="PTHR11638">
    <property type="entry name" value="ATP-DEPENDENT CLP PROTEASE"/>
    <property type="match status" value="1"/>
</dbReference>
<evidence type="ECO:0000259" key="9">
    <source>
        <dbReference type="SMART" id="SM01086"/>
    </source>
</evidence>
<dbReference type="InterPro" id="IPR027417">
    <property type="entry name" value="P-loop_NTPase"/>
</dbReference>
<dbReference type="CDD" id="cd19499">
    <property type="entry name" value="RecA-like_ClpB_Hsp104-like"/>
    <property type="match status" value="1"/>
</dbReference>
<dbReference type="InterPro" id="IPR028299">
    <property type="entry name" value="ClpA/B_CS2"/>
</dbReference>
<evidence type="ECO:0000256" key="4">
    <source>
        <dbReference type="ARBA" id="ARBA00022840"/>
    </source>
</evidence>
<dbReference type="InterPro" id="IPR001270">
    <property type="entry name" value="ClpA/B"/>
</dbReference>
<dbReference type="GO" id="GO:0005737">
    <property type="term" value="C:cytoplasm"/>
    <property type="evidence" value="ECO:0007669"/>
    <property type="project" value="TreeGrafter"/>
</dbReference>
<keyword evidence="7" id="KW-0175">Coiled coil</keyword>
<dbReference type="PANTHER" id="PTHR11638:SF176">
    <property type="entry name" value="HEAT SHOCK PROTEIN 78, MITOCHONDRIAL"/>
    <property type="match status" value="1"/>
</dbReference>
<dbReference type="KEGG" id="acan:ACA1_369850"/>
<evidence type="ECO:0000313" key="10">
    <source>
        <dbReference type="EMBL" id="ELR18242.1"/>
    </source>
</evidence>
<dbReference type="PROSITE" id="PS00871">
    <property type="entry name" value="CLPAB_2"/>
    <property type="match status" value="1"/>
</dbReference>
<dbReference type="SMART" id="SM00382">
    <property type="entry name" value="AAA"/>
    <property type="match status" value="2"/>
</dbReference>
<dbReference type="GO" id="GO:0034605">
    <property type="term" value="P:cellular response to heat"/>
    <property type="evidence" value="ECO:0007669"/>
    <property type="project" value="TreeGrafter"/>
</dbReference>
<dbReference type="InterPro" id="IPR019489">
    <property type="entry name" value="Clp_ATPase_C"/>
</dbReference>
<dbReference type="AlphaFoldDB" id="L8GZ67"/>
<dbReference type="GeneID" id="14918979"/>
<dbReference type="STRING" id="1257118.L8GZ67"/>
<dbReference type="Gene3D" id="3.40.50.300">
    <property type="entry name" value="P-loop containing nucleotide triphosphate hydrolases"/>
    <property type="match status" value="3"/>
</dbReference>
<dbReference type="SMART" id="SM01086">
    <property type="entry name" value="ClpB_D2-small"/>
    <property type="match status" value="1"/>
</dbReference>